<reference evidence="1" key="1">
    <citation type="submission" date="2022-06" db="EMBL/GenBank/DDBJ databases">
        <title>Antifungal cultures and metabolites of lactic acid bacteria for use in dairy fermentations.</title>
        <authorList>
            <person name="Zhao Z."/>
            <person name="Gaenzle M."/>
        </authorList>
    </citation>
    <scope>NUCLEOTIDE SEQUENCE</scope>
    <source>
        <strain evidence="1">FUA3126</strain>
    </source>
</reference>
<gene>
    <name evidence="1" type="ORF">NNA32_11370</name>
</gene>
<evidence type="ECO:0000313" key="1">
    <source>
        <dbReference type="EMBL" id="MDF9914839.1"/>
    </source>
</evidence>
<evidence type="ECO:0000313" key="2">
    <source>
        <dbReference type="Proteomes" id="UP001152867"/>
    </source>
</evidence>
<accession>A0ABT6DCG8</accession>
<protein>
    <submittedName>
        <fullName evidence="1">Uncharacterized protein</fullName>
    </submittedName>
</protein>
<organism evidence="1 2">
    <name type="scientific">Furfurilactobacillus milii</name>
    <dbReference type="NCBI Taxonomy" id="2888272"/>
    <lineage>
        <taxon>Bacteria</taxon>
        <taxon>Bacillati</taxon>
        <taxon>Bacillota</taxon>
        <taxon>Bacilli</taxon>
        <taxon>Lactobacillales</taxon>
        <taxon>Lactobacillaceae</taxon>
        <taxon>Furfurilactobacillus</taxon>
    </lineage>
</organism>
<dbReference type="RefSeq" id="WP_178942809.1">
    <property type="nucleotide sequence ID" value="NZ_JAIWJG010000019.1"/>
</dbReference>
<comment type="caution">
    <text evidence="1">The sequence shown here is derived from an EMBL/GenBank/DDBJ whole genome shotgun (WGS) entry which is preliminary data.</text>
</comment>
<dbReference type="EMBL" id="JANDJP010000019">
    <property type="protein sequence ID" value="MDF9914839.1"/>
    <property type="molecule type" value="Genomic_DNA"/>
</dbReference>
<dbReference type="Proteomes" id="UP001152867">
    <property type="component" value="Unassembled WGS sequence"/>
</dbReference>
<name>A0ABT6DCG8_9LACO</name>
<keyword evidence="2" id="KW-1185">Reference proteome</keyword>
<proteinExistence type="predicted"/>
<sequence>MKMTILQMQALEYCLYYKRPEFKPVYRSQSNEVFTGHFFDLKSDDAQYWIKDRFGDLHPRSLSNFRPHLFDGWFEDFDMQQIKFQPPVVAFAYVGHLLKIFPNQYHNPEMMDYDNTSPFEAEPFIFDYKSGSTELPFLLLDQEEDYDLISLEENSGDNA</sequence>